<dbReference type="PANTHER" id="PTHR33823:SF4">
    <property type="entry name" value="GENERAL STRESS PROTEIN 16O"/>
    <property type="match status" value="1"/>
</dbReference>
<comment type="caution">
    <text evidence="7">The sequence shown here is derived from an EMBL/GenBank/DDBJ whole genome shotgun (WGS) entry which is preliminary data.</text>
</comment>
<dbReference type="GO" id="GO:0008270">
    <property type="term" value="F:zinc ion binding"/>
    <property type="evidence" value="ECO:0007669"/>
    <property type="project" value="UniProtKB-KW"/>
</dbReference>
<dbReference type="EMBL" id="LCAK01000001">
    <property type="protein sequence ID" value="KKR89254.1"/>
    <property type="molecule type" value="Genomic_DNA"/>
</dbReference>
<protein>
    <submittedName>
        <fullName evidence="7">DnaK suppressor protein</fullName>
    </submittedName>
</protein>
<evidence type="ECO:0000256" key="3">
    <source>
        <dbReference type="ARBA" id="ARBA00022833"/>
    </source>
</evidence>
<dbReference type="PANTHER" id="PTHR33823">
    <property type="entry name" value="RNA POLYMERASE-BINDING TRANSCRIPTION FACTOR DKSA-RELATED"/>
    <property type="match status" value="1"/>
</dbReference>
<keyword evidence="1" id="KW-0479">Metal-binding</keyword>
<dbReference type="PROSITE" id="PS51128">
    <property type="entry name" value="ZF_DKSA_2"/>
    <property type="match status" value="1"/>
</dbReference>
<keyword evidence="3" id="KW-0862">Zinc</keyword>
<feature type="region of interest" description="Disordered" evidence="5">
    <location>
        <begin position="21"/>
        <end position="52"/>
    </location>
</feature>
<dbReference type="Proteomes" id="UP000033918">
    <property type="component" value="Unassembled WGS sequence"/>
</dbReference>
<sequence length="110" mass="12958">MLKKNIEQFNKKLEKEKMEIREELEKHKKMPRFGSETTDPDQETDESEEYGNQLSVVQTYKERLADIDSALKKIKNGKYGVCEKCKKEISLKLLKIDPESRMCQECKKKA</sequence>
<reference evidence="7 8" key="1">
    <citation type="journal article" date="2015" name="Nature">
        <title>rRNA introns, odd ribosomes, and small enigmatic genomes across a large radiation of phyla.</title>
        <authorList>
            <person name="Brown C.T."/>
            <person name="Hug L.A."/>
            <person name="Thomas B.C."/>
            <person name="Sharon I."/>
            <person name="Castelle C.J."/>
            <person name="Singh A."/>
            <person name="Wilkins M.J."/>
            <person name="Williams K.H."/>
            <person name="Banfield J.F."/>
        </authorList>
    </citation>
    <scope>NUCLEOTIDE SEQUENCE [LARGE SCALE GENOMIC DNA]</scope>
</reference>
<evidence type="ECO:0000256" key="1">
    <source>
        <dbReference type="ARBA" id="ARBA00022723"/>
    </source>
</evidence>
<organism evidence="7 8">
    <name type="scientific">Candidatus Wolfebacteria bacterium GW2011_GWB1_41_12</name>
    <dbReference type="NCBI Taxonomy" id="1619006"/>
    <lineage>
        <taxon>Bacteria</taxon>
        <taxon>Candidatus Wolfeibacteriota</taxon>
    </lineage>
</organism>
<dbReference type="InterPro" id="IPR000962">
    <property type="entry name" value="Znf_DskA_TraR"/>
</dbReference>
<gene>
    <name evidence="7" type="ORF">UU38_C0001G0156</name>
</gene>
<proteinExistence type="predicted"/>
<keyword evidence="2" id="KW-0863">Zinc-finger</keyword>
<feature type="domain" description="Zinc finger DksA/TraR C4-type" evidence="6">
    <location>
        <begin position="77"/>
        <end position="109"/>
    </location>
</feature>
<feature type="zinc finger region" description="dksA C4-type" evidence="4">
    <location>
        <begin position="82"/>
        <end position="106"/>
    </location>
</feature>
<name>A0A0G0UKH3_9BACT</name>
<evidence type="ECO:0000259" key="6">
    <source>
        <dbReference type="Pfam" id="PF01258"/>
    </source>
</evidence>
<evidence type="ECO:0000256" key="5">
    <source>
        <dbReference type="SAM" id="MobiDB-lite"/>
    </source>
</evidence>
<evidence type="ECO:0000313" key="7">
    <source>
        <dbReference type="EMBL" id="KKR89254.1"/>
    </source>
</evidence>
<evidence type="ECO:0000256" key="4">
    <source>
        <dbReference type="PROSITE-ProRule" id="PRU00510"/>
    </source>
</evidence>
<dbReference type="AlphaFoldDB" id="A0A0G0UKH3"/>
<dbReference type="SUPFAM" id="SSF109635">
    <property type="entry name" value="DnaK suppressor protein DksA, alpha-hairpin domain"/>
    <property type="match status" value="1"/>
</dbReference>
<feature type="compositionally biased region" description="Acidic residues" evidence="5">
    <location>
        <begin position="38"/>
        <end position="49"/>
    </location>
</feature>
<dbReference type="Gene3D" id="1.20.120.910">
    <property type="entry name" value="DksA, coiled-coil domain"/>
    <property type="match status" value="1"/>
</dbReference>
<dbReference type="InterPro" id="IPR037187">
    <property type="entry name" value="DnaK_N"/>
</dbReference>
<accession>A0A0G0UKH3</accession>
<dbReference type="Pfam" id="PF01258">
    <property type="entry name" value="zf-dskA_traR"/>
    <property type="match status" value="1"/>
</dbReference>
<evidence type="ECO:0000313" key="8">
    <source>
        <dbReference type="Proteomes" id="UP000033918"/>
    </source>
</evidence>
<evidence type="ECO:0000256" key="2">
    <source>
        <dbReference type="ARBA" id="ARBA00022771"/>
    </source>
</evidence>